<dbReference type="AlphaFoldDB" id="F6Y6X8"/>
<evidence type="ECO:0000256" key="17">
    <source>
        <dbReference type="ARBA" id="ARBA00029974"/>
    </source>
</evidence>
<dbReference type="InterPro" id="IPR036179">
    <property type="entry name" value="Ig-like_dom_sf"/>
</dbReference>
<evidence type="ECO:0000256" key="18">
    <source>
        <dbReference type="SAM" id="Phobius"/>
    </source>
</evidence>
<dbReference type="STRING" id="9796.ENSECAP00000007248"/>
<keyword evidence="11 18" id="KW-0472">Membrane</keyword>
<dbReference type="GO" id="GO:0042011">
    <property type="term" value="F:interleukin-16 binding"/>
    <property type="evidence" value="ECO:0007669"/>
    <property type="project" value="Ensembl"/>
</dbReference>
<dbReference type="GO" id="GO:0045657">
    <property type="term" value="P:positive regulation of monocyte differentiation"/>
    <property type="evidence" value="ECO:0007669"/>
    <property type="project" value="Ensembl"/>
</dbReference>
<gene>
    <name evidence="20 22" type="primary">CD4</name>
</gene>
<dbReference type="GO" id="GO:0045121">
    <property type="term" value="C:membrane raft"/>
    <property type="evidence" value="ECO:0007669"/>
    <property type="project" value="Ensembl"/>
</dbReference>
<dbReference type="Pfam" id="PF12104">
    <property type="entry name" value="Tcell_CD4_C"/>
    <property type="match status" value="1"/>
</dbReference>
<dbReference type="Gene3D" id="1.20.5.900">
    <property type="entry name" value="transmembrane domain of human cd4"/>
    <property type="match status" value="1"/>
</dbReference>
<reference evidence="20" key="2">
    <citation type="submission" date="2025-08" db="UniProtKB">
        <authorList>
            <consortium name="Ensembl"/>
        </authorList>
    </citation>
    <scope>IDENTIFICATION</scope>
    <source>
        <strain evidence="20">Thoroughbred</strain>
    </source>
</reference>
<dbReference type="PROSITE" id="PS50835">
    <property type="entry name" value="IG_LIKE"/>
    <property type="match status" value="1"/>
</dbReference>
<evidence type="ECO:0000256" key="8">
    <source>
        <dbReference type="ARBA" id="ARBA00022859"/>
    </source>
</evidence>
<keyword evidence="13" id="KW-1015">Disulfide bond</keyword>
<dbReference type="GO" id="GO:0009897">
    <property type="term" value="C:external side of plasma membrane"/>
    <property type="evidence" value="ECO:0007669"/>
    <property type="project" value="Ensembl"/>
</dbReference>
<evidence type="ECO:0000256" key="13">
    <source>
        <dbReference type="ARBA" id="ARBA00023157"/>
    </source>
</evidence>
<keyword evidence="9 18" id="KW-1133">Transmembrane helix</keyword>
<dbReference type="GO" id="GO:0035723">
    <property type="term" value="P:interleukin-15-mediated signaling pathway"/>
    <property type="evidence" value="ECO:0007669"/>
    <property type="project" value="Ensembl"/>
</dbReference>
<organism evidence="20 21">
    <name type="scientific">Equus caballus</name>
    <name type="common">Horse</name>
    <dbReference type="NCBI Taxonomy" id="9796"/>
    <lineage>
        <taxon>Eukaryota</taxon>
        <taxon>Metazoa</taxon>
        <taxon>Chordata</taxon>
        <taxon>Craniata</taxon>
        <taxon>Vertebrata</taxon>
        <taxon>Euteleostomi</taxon>
        <taxon>Mammalia</taxon>
        <taxon>Eutheria</taxon>
        <taxon>Laurasiatheria</taxon>
        <taxon>Perissodactyla</taxon>
        <taxon>Equidae</taxon>
        <taxon>Equus</taxon>
    </lineage>
</organism>
<dbReference type="GO" id="GO:0015026">
    <property type="term" value="F:coreceptor activity"/>
    <property type="evidence" value="ECO:0007669"/>
    <property type="project" value="InterPro"/>
</dbReference>
<evidence type="ECO:0000256" key="10">
    <source>
        <dbReference type="ARBA" id="ARBA00023130"/>
    </source>
</evidence>
<feature type="domain" description="Ig-like" evidence="19">
    <location>
        <begin position="100"/>
        <end position="199"/>
    </location>
</feature>
<dbReference type="FunCoup" id="F6Y6X8">
    <property type="interactions" value="334"/>
</dbReference>
<evidence type="ECO:0000313" key="22">
    <source>
        <dbReference type="VGNC" id="VGNC:16267"/>
    </source>
</evidence>
<dbReference type="GO" id="GO:0042012">
    <property type="term" value="F:interleukin-16 receptor activity"/>
    <property type="evidence" value="ECO:0007669"/>
    <property type="project" value="Ensembl"/>
</dbReference>
<dbReference type="GO" id="GO:0097011">
    <property type="term" value="P:cellular response to granulocyte macrophage colony-stimulating factor stimulus"/>
    <property type="evidence" value="ECO:0007669"/>
    <property type="project" value="Ensembl"/>
</dbReference>
<dbReference type="PRINTS" id="PR00692">
    <property type="entry name" value="CD4TCANTIGEN"/>
</dbReference>
<keyword evidence="16" id="KW-0393">Immunoglobulin domain</keyword>
<dbReference type="GO" id="GO:0045893">
    <property type="term" value="P:positive regulation of DNA-templated transcription"/>
    <property type="evidence" value="ECO:0007669"/>
    <property type="project" value="Ensembl"/>
</dbReference>
<evidence type="ECO:0000256" key="15">
    <source>
        <dbReference type="ARBA" id="ARBA00023288"/>
    </source>
</evidence>
<evidence type="ECO:0000256" key="6">
    <source>
        <dbReference type="ARBA" id="ARBA00022729"/>
    </source>
</evidence>
<dbReference type="GO" id="GO:0042803">
    <property type="term" value="F:protein homodimerization activity"/>
    <property type="evidence" value="ECO:0007669"/>
    <property type="project" value="Ensembl"/>
</dbReference>
<dbReference type="GO" id="GO:0050863">
    <property type="term" value="P:regulation of T cell activation"/>
    <property type="evidence" value="ECO:0007669"/>
    <property type="project" value="Ensembl"/>
</dbReference>
<accession>F6Y6X8</accession>
<dbReference type="GO" id="GO:0043123">
    <property type="term" value="P:positive regulation of canonical NF-kappaB signal transduction"/>
    <property type="evidence" value="ECO:0007669"/>
    <property type="project" value="Ensembl"/>
</dbReference>
<keyword evidence="10" id="KW-1064">Adaptive immunity</keyword>
<feature type="transmembrane region" description="Helical" evidence="18">
    <location>
        <begin position="480"/>
        <end position="506"/>
    </location>
</feature>
<dbReference type="Pfam" id="PF09191">
    <property type="entry name" value="CD4-extracel"/>
    <property type="match status" value="1"/>
</dbReference>
<dbReference type="InterPro" id="IPR015274">
    <property type="entry name" value="CD4-extracel"/>
</dbReference>
<dbReference type="GO" id="GO:0030225">
    <property type="term" value="P:macrophage differentiation"/>
    <property type="evidence" value="ECO:0007669"/>
    <property type="project" value="Ensembl"/>
</dbReference>
<dbReference type="InterPro" id="IPR008424">
    <property type="entry name" value="Ig_C2-set"/>
</dbReference>
<dbReference type="FunFam" id="1.20.5.900:FF:000001">
    <property type="entry name" value="T-cell surface glycoprotein CD4"/>
    <property type="match status" value="1"/>
</dbReference>
<proteinExistence type="predicted"/>
<dbReference type="PaxDb" id="9796-ENSECAP00000007248"/>
<dbReference type="GO" id="GO:0002250">
    <property type="term" value="P:adaptive immune response"/>
    <property type="evidence" value="ECO:0007669"/>
    <property type="project" value="UniProtKB-KW"/>
</dbReference>
<dbReference type="GO" id="GO:0008270">
    <property type="term" value="F:zinc ion binding"/>
    <property type="evidence" value="ECO:0007669"/>
    <property type="project" value="Ensembl"/>
</dbReference>
<reference evidence="20" key="3">
    <citation type="submission" date="2025-09" db="UniProtKB">
        <authorList>
            <consortium name="Ensembl"/>
        </authorList>
    </citation>
    <scope>IDENTIFICATION</scope>
    <source>
        <strain evidence="20">Thoroughbred</strain>
    </source>
</reference>
<evidence type="ECO:0000256" key="1">
    <source>
        <dbReference type="ARBA" id="ARBA00004251"/>
    </source>
</evidence>
<sequence>MGRLLHSLLAKDTVSLGWEDSGNHSQILPSSRKPLLLLHLNSQTASFCLSHSEAFWGWSDDGPALPVGEAQVPPCFSKATMDRGTSFGHLLLLLQLALLPAVTQGREVVLGKAGETVELPCQGSQKKNVFFNWKYPSEVKILGGQRTWWVKGNTKLKDRIESKTTLWDQGSFPLIIKYLEITDSGTYICEVEDKKTEVELLVFRLTANSHTHSSIRLLLGQNLTLTLESPSGSNPSVQWKGPRHQNTTQGSRFLLKLGLQDSGTWTCTVSKDQKTLVFNINILVLAFQKVSRTVYAKEGTQAEFSFPLTFADENLSGELQWQAEGASSQQKWISFSSDNRKVSVTGVSSHLKLQVEEMLPLRFKLLQALPKHAGSGKLRLFLAKGELQQEVNLVVMRLTRSQNDVTCQVLGPSSPKLMLSLKLENQTDQTAKVSNSQKLVKVPDPETGTWQCLLSDNGKVLLESKIEVLATSFPQASPKLLAAVLGGVAGLLLFTGFFIFCCVKCWHRRRQAERMSQIKRLLSEKKTCQCHHRFQKTGNLI</sequence>
<evidence type="ECO:0000256" key="7">
    <source>
        <dbReference type="ARBA" id="ARBA00022737"/>
    </source>
</evidence>
<keyword evidence="4" id="KW-0597">Phosphoprotein</keyword>
<evidence type="ECO:0000313" key="20">
    <source>
        <dbReference type="Ensembl" id="ENSECAP00000007248.4"/>
    </source>
</evidence>
<dbReference type="ExpressionAtlas" id="F6Y6X8">
    <property type="expression patterns" value="baseline"/>
</dbReference>
<dbReference type="FunFam" id="2.60.40.10:FF:001105">
    <property type="entry name" value="T-cell surface glycoprotein CD4"/>
    <property type="match status" value="1"/>
</dbReference>
<keyword evidence="3" id="KW-1003">Cell membrane</keyword>
<dbReference type="InterPro" id="IPR021963">
    <property type="entry name" value="Tcell_CD4_Cterm"/>
</dbReference>
<dbReference type="InParanoid" id="F6Y6X8"/>
<dbReference type="InterPro" id="IPR007110">
    <property type="entry name" value="Ig-like_dom"/>
</dbReference>
<evidence type="ECO:0000256" key="16">
    <source>
        <dbReference type="ARBA" id="ARBA00023319"/>
    </source>
</evidence>
<dbReference type="HOGENOM" id="CLU_047414_0_0_1"/>
<evidence type="ECO:0000256" key="3">
    <source>
        <dbReference type="ARBA" id="ARBA00022475"/>
    </source>
</evidence>
<keyword evidence="21" id="KW-1185">Reference proteome</keyword>
<dbReference type="SMART" id="SM00409">
    <property type="entry name" value="IG"/>
    <property type="match status" value="3"/>
</dbReference>
<dbReference type="FunFam" id="2.60.40.10:FF:001253">
    <property type="entry name" value="T-cell surface glycoprotein CD4"/>
    <property type="match status" value="1"/>
</dbReference>
<keyword evidence="8" id="KW-0391">Immunity</keyword>
<dbReference type="GO" id="GO:0042289">
    <property type="term" value="F:MHC class II protein binding"/>
    <property type="evidence" value="ECO:0007669"/>
    <property type="project" value="Ensembl"/>
</dbReference>
<evidence type="ECO:0000259" key="19">
    <source>
        <dbReference type="PROSITE" id="PS50835"/>
    </source>
</evidence>
<dbReference type="GO" id="GO:0001618">
    <property type="term" value="F:virus receptor activity"/>
    <property type="evidence" value="ECO:0007669"/>
    <property type="project" value="Ensembl"/>
</dbReference>
<evidence type="ECO:0000256" key="12">
    <source>
        <dbReference type="ARBA" id="ARBA00023139"/>
    </source>
</evidence>
<keyword evidence="6" id="KW-0732">Signal</keyword>
<reference evidence="20 21" key="1">
    <citation type="journal article" date="2009" name="Science">
        <title>Genome sequence, comparative analysis, and population genetics of the domestic horse.</title>
        <authorList>
            <consortium name="Broad Institute Genome Sequencing Platform"/>
            <consortium name="Broad Institute Whole Genome Assembly Team"/>
            <person name="Wade C.M."/>
            <person name="Giulotto E."/>
            <person name="Sigurdsson S."/>
            <person name="Zoli M."/>
            <person name="Gnerre S."/>
            <person name="Imsland F."/>
            <person name="Lear T.L."/>
            <person name="Adelson D.L."/>
            <person name="Bailey E."/>
            <person name="Bellone R.R."/>
            <person name="Bloecker H."/>
            <person name="Distl O."/>
            <person name="Edgar R.C."/>
            <person name="Garber M."/>
            <person name="Leeb T."/>
            <person name="Mauceli E."/>
            <person name="MacLeod J.N."/>
            <person name="Penedo M.C.T."/>
            <person name="Raison J.M."/>
            <person name="Sharpe T."/>
            <person name="Vogel J."/>
            <person name="Andersson L."/>
            <person name="Antczak D.F."/>
            <person name="Biagi T."/>
            <person name="Binns M.M."/>
            <person name="Chowdhary B.P."/>
            <person name="Coleman S.J."/>
            <person name="Della Valle G."/>
            <person name="Fryc S."/>
            <person name="Guerin G."/>
            <person name="Hasegawa T."/>
            <person name="Hill E.W."/>
            <person name="Jurka J."/>
            <person name="Kiialainen A."/>
            <person name="Lindgren G."/>
            <person name="Liu J."/>
            <person name="Magnani E."/>
            <person name="Mickelson J.R."/>
            <person name="Murray J."/>
            <person name="Nergadze S.G."/>
            <person name="Onofrio R."/>
            <person name="Pedroni S."/>
            <person name="Piras M.F."/>
            <person name="Raudsepp T."/>
            <person name="Rocchi M."/>
            <person name="Roeed K.H."/>
            <person name="Ryder O.A."/>
            <person name="Searle S."/>
            <person name="Skow L."/>
            <person name="Swinburne J.E."/>
            <person name="Syvaenen A.C."/>
            <person name="Tozaki T."/>
            <person name="Valberg S.J."/>
            <person name="Vaudin M."/>
            <person name="White J.R."/>
            <person name="Zody M.C."/>
            <person name="Lander E.S."/>
            <person name="Lindblad-Toh K."/>
        </authorList>
    </citation>
    <scope>NUCLEOTIDE SEQUENCE [LARGE SCALE GENOMIC DNA]</scope>
    <source>
        <strain evidence="20 21">Thoroughbred</strain>
    </source>
</reference>
<keyword evidence="5 18" id="KW-0812">Transmembrane</keyword>
<dbReference type="VGNC" id="VGNC:16267">
    <property type="gene designation" value="CD4"/>
</dbReference>
<evidence type="ECO:0000256" key="4">
    <source>
        <dbReference type="ARBA" id="ARBA00022553"/>
    </source>
</evidence>
<dbReference type="Proteomes" id="UP000002281">
    <property type="component" value="Chromosome 6"/>
</dbReference>
<dbReference type="SMART" id="SM00406">
    <property type="entry name" value="IGv"/>
    <property type="match status" value="1"/>
</dbReference>
<evidence type="ECO:0000256" key="2">
    <source>
        <dbReference type="ARBA" id="ARBA00016522"/>
    </source>
</evidence>
<dbReference type="GeneTree" id="ENSGT00390000001745"/>
<dbReference type="GO" id="GO:0051924">
    <property type="term" value="P:regulation of calcium ion transport"/>
    <property type="evidence" value="ECO:0007669"/>
    <property type="project" value="Ensembl"/>
</dbReference>
<evidence type="ECO:0000313" key="21">
    <source>
        <dbReference type="Proteomes" id="UP000002281"/>
    </source>
</evidence>
<dbReference type="GO" id="GO:0045058">
    <property type="term" value="P:T cell selection"/>
    <property type="evidence" value="ECO:0007669"/>
    <property type="project" value="Ensembl"/>
</dbReference>
<evidence type="ECO:0000256" key="11">
    <source>
        <dbReference type="ARBA" id="ARBA00023136"/>
    </source>
</evidence>
<evidence type="ECO:0000256" key="14">
    <source>
        <dbReference type="ARBA" id="ARBA00023180"/>
    </source>
</evidence>
<dbReference type="InterPro" id="IPR003599">
    <property type="entry name" value="Ig_sub"/>
</dbReference>
<dbReference type="Pfam" id="PF05790">
    <property type="entry name" value="C2-set"/>
    <property type="match status" value="2"/>
</dbReference>
<dbReference type="InterPro" id="IPR000973">
    <property type="entry name" value="CD4"/>
</dbReference>
<evidence type="ECO:0000256" key="5">
    <source>
        <dbReference type="ARBA" id="ARBA00022692"/>
    </source>
</evidence>
<dbReference type="GO" id="GO:0032507">
    <property type="term" value="P:maintenance of protein location in cell"/>
    <property type="evidence" value="ECO:0007669"/>
    <property type="project" value="Ensembl"/>
</dbReference>
<dbReference type="InterPro" id="IPR013783">
    <property type="entry name" value="Ig-like_fold"/>
</dbReference>
<dbReference type="FunFam" id="2.60.40.10:FF:001221">
    <property type="entry name" value="T-cell surface glycoprotein CD4"/>
    <property type="match status" value="1"/>
</dbReference>
<comment type="subcellular location">
    <subcellularLocation>
        <location evidence="1">Cell membrane</location>
        <topology evidence="1">Single-pass type I membrane protein</topology>
    </subcellularLocation>
</comment>
<keyword evidence="7" id="KW-0677">Repeat</keyword>
<keyword evidence="12" id="KW-0564">Palmitate</keyword>
<keyword evidence="14" id="KW-0325">Glycoprotein</keyword>
<dbReference type="Pfam" id="PF07686">
    <property type="entry name" value="V-set"/>
    <property type="match status" value="1"/>
</dbReference>
<dbReference type="GO" id="GO:0007155">
    <property type="term" value="P:cell adhesion"/>
    <property type="evidence" value="ECO:0007669"/>
    <property type="project" value="InterPro"/>
</dbReference>
<dbReference type="GO" id="GO:0046598">
    <property type="term" value="P:positive regulation of viral entry into host cell"/>
    <property type="evidence" value="ECO:0007669"/>
    <property type="project" value="Ensembl"/>
</dbReference>
<dbReference type="Ensembl" id="ENSECAT00000009509.4">
    <property type="protein sequence ID" value="ENSECAP00000007248.4"/>
    <property type="gene ID" value="ENSECAG00000009049.4"/>
</dbReference>
<name>F6Y6X8_HORSE</name>
<dbReference type="Bgee" id="ENSECAG00000009049">
    <property type="expression patterns" value="Expressed in leukocyte and 23 other cell types or tissues"/>
</dbReference>
<dbReference type="GO" id="GO:0023026">
    <property type="term" value="F:MHC class II protein complex binding"/>
    <property type="evidence" value="ECO:0007669"/>
    <property type="project" value="Ensembl"/>
</dbReference>
<dbReference type="PANTHER" id="PTHR11422:SF0">
    <property type="entry name" value="T-CELL SURFACE GLYCOPROTEIN CD4"/>
    <property type="match status" value="1"/>
</dbReference>
<dbReference type="GO" id="GO:0070374">
    <property type="term" value="P:positive regulation of ERK1 and ERK2 cascade"/>
    <property type="evidence" value="ECO:0007669"/>
    <property type="project" value="Ensembl"/>
</dbReference>
<dbReference type="Gene3D" id="2.60.40.10">
    <property type="entry name" value="Immunoglobulins"/>
    <property type="match status" value="4"/>
</dbReference>
<keyword evidence="15" id="KW-0449">Lipoprotein</keyword>
<protein>
    <recommendedName>
        <fullName evidence="2">T-cell surface glycoprotein CD4</fullName>
    </recommendedName>
    <alternativeName>
        <fullName evidence="17">T-cell surface antigen T4/Leu-3</fullName>
    </alternativeName>
</protein>
<dbReference type="PANTHER" id="PTHR11422">
    <property type="entry name" value="T-CELL SURFACE GLYCOPROTEIN CD4"/>
    <property type="match status" value="1"/>
</dbReference>
<dbReference type="GO" id="GO:1990782">
    <property type="term" value="F:protein tyrosine kinase binding"/>
    <property type="evidence" value="ECO:0007669"/>
    <property type="project" value="Ensembl"/>
</dbReference>
<dbReference type="CDD" id="cd22570">
    <property type="entry name" value="CD4_CD"/>
    <property type="match status" value="1"/>
</dbReference>
<dbReference type="SUPFAM" id="SSF48726">
    <property type="entry name" value="Immunoglobulin"/>
    <property type="match status" value="4"/>
</dbReference>
<dbReference type="InterPro" id="IPR013106">
    <property type="entry name" value="Ig_V-set"/>
</dbReference>
<evidence type="ECO:0000256" key="9">
    <source>
        <dbReference type="ARBA" id="ARBA00022989"/>
    </source>
</evidence>